<feature type="coiled-coil region" evidence="1">
    <location>
        <begin position="41"/>
        <end position="68"/>
    </location>
</feature>
<dbReference type="AlphaFoldDB" id="A0A2A6ZW69"/>
<evidence type="ECO:0000256" key="2">
    <source>
        <dbReference type="SAM" id="MobiDB-lite"/>
    </source>
</evidence>
<comment type="caution">
    <text evidence="3">The sequence shown here is derived from an EMBL/GenBank/DDBJ whole genome shotgun (WGS) entry which is preliminary data.</text>
</comment>
<accession>A0A2A6ZW69</accession>
<feature type="compositionally biased region" description="Basic and acidic residues" evidence="2">
    <location>
        <begin position="1"/>
        <end position="19"/>
    </location>
</feature>
<dbReference type="Proteomes" id="UP000219901">
    <property type="component" value="Unassembled WGS sequence"/>
</dbReference>
<reference evidence="3 4" key="1">
    <citation type="journal article" date="2017" name="Front. Microbiol.">
        <title>New Insights into the Diversity of the Genus Faecalibacterium.</title>
        <authorList>
            <person name="Benevides L."/>
            <person name="Burman S."/>
            <person name="Martin R."/>
            <person name="Robert V."/>
            <person name="Thomas M."/>
            <person name="Miquel S."/>
            <person name="Chain F."/>
            <person name="Sokol H."/>
            <person name="Bermudez-Humaran L.G."/>
            <person name="Morrison M."/>
            <person name="Langella P."/>
            <person name="Azevedo V.A."/>
            <person name="Chatel J.M."/>
            <person name="Soares S."/>
        </authorList>
    </citation>
    <scope>NUCLEOTIDE SEQUENCE [LARGE SCALE GENOMIC DNA]</scope>
    <source>
        <strain evidence="3 4">CNCM I 4546</strain>
    </source>
</reference>
<organism evidence="3 4">
    <name type="scientific">Faecalibacterium prausnitzii</name>
    <dbReference type="NCBI Taxonomy" id="853"/>
    <lineage>
        <taxon>Bacteria</taxon>
        <taxon>Bacillati</taxon>
        <taxon>Bacillota</taxon>
        <taxon>Clostridia</taxon>
        <taxon>Eubacteriales</taxon>
        <taxon>Oscillospiraceae</taxon>
        <taxon>Faecalibacterium</taxon>
    </lineage>
</organism>
<proteinExistence type="predicted"/>
<evidence type="ECO:0000313" key="3">
    <source>
        <dbReference type="EMBL" id="PDX71018.1"/>
    </source>
</evidence>
<feature type="region of interest" description="Disordered" evidence="2">
    <location>
        <begin position="1"/>
        <end position="21"/>
    </location>
</feature>
<dbReference type="EMBL" id="NMTV01000106">
    <property type="protein sequence ID" value="PDX71018.1"/>
    <property type="molecule type" value="Genomic_DNA"/>
</dbReference>
<evidence type="ECO:0000313" key="4">
    <source>
        <dbReference type="Proteomes" id="UP000219901"/>
    </source>
</evidence>
<sequence length="83" mass="9818">MEEKIHIYSDESNHDKSITNKENNINIDNEGLSREYVRSFLMIKTSCLDDAENKLNNLEKRYFSCQEDEPKGKVIFQLTKKMD</sequence>
<gene>
    <name evidence="3" type="ORF">CGS55_15875</name>
</gene>
<dbReference type="RefSeq" id="WP_024704057.1">
    <property type="nucleotide sequence ID" value="NZ_NMTV01000106.1"/>
</dbReference>
<keyword evidence="1" id="KW-0175">Coiled coil</keyword>
<protein>
    <submittedName>
        <fullName evidence="3">Uncharacterized protein</fullName>
    </submittedName>
</protein>
<name>A0A2A6ZW69_9FIRM</name>
<evidence type="ECO:0000256" key="1">
    <source>
        <dbReference type="SAM" id="Coils"/>
    </source>
</evidence>